<accession>A0ACC1TD93</accession>
<dbReference type="EMBL" id="JANHOG010000064">
    <property type="protein sequence ID" value="KAJ3558814.1"/>
    <property type="molecule type" value="Genomic_DNA"/>
</dbReference>
<comment type="caution">
    <text evidence="1">The sequence shown here is derived from an EMBL/GenBank/DDBJ whole genome shotgun (WGS) entry which is preliminary data.</text>
</comment>
<protein>
    <submittedName>
        <fullName evidence="1">Uncharacterized protein</fullName>
    </submittedName>
</protein>
<reference evidence="1" key="1">
    <citation type="submission" date="2022-07" db="EMBL/GenBank/DDBJ databases">
        <title>Genome Sequence of Phlebia brevispora.</title>
        <authorList>
            <person name="Buettner E."/>
        </authorList>
    </citation>
    <scope>NUCLEOTIDE SEQUENCE</scope>
    <source>
        <strain evidence="1">MPL23</strain>
    </source>
</reference>
<name>A0ACC1TD93_9APHY</name>
<evidence type="ECO:0000313" key="2">
    <source>
        <dbReference type="Proteomes" id="UP001148662"/>
    </source>
</evidence>
<proteinExistence type="predicted"/>
<sequence length="213" mass="24162">MRPPPPPVDLSTPRVMPEEMPAQMPTPADTPDSTETSSRESAPAPTTGMPLETIHEKPGEHEDVTTRHPLMRRRSSLKQKSSMHSLASQAKSVTWAMDRDWTEQTSRLNKVANEADVLAYELDQARAQYHEEMAMMRIVCQDAVRAAEKLSTNVGELKQEETALALQQYKVASISEAIEEREARYREAVCTVLEETKRIVQLCDKKRESHEEY</sequence>
<gene>
    <name evidence="1" type="ORF">NM688_g705</name>
</gene>
<evidence type="ECO:0000313" key="1">
    <source>
        <dbReference type="EMBL" id="KAJ3558814.1"/>
    </source>
</evidence>
<dbReference type="Proteomes" id="UP001148662">
    <property type="component" value="Unassembled WGS sequence"/>
</dbReference>
<organism evidence="1 2">
    <name type="scientific">Phlebia brevispora</name>
    <dbReference type="NCBI Taxonomy" id="194682"/>
    <lineage>
        <taxon>Eukaryota</taxon>
        <taxon>Fungi</taxon>
        <taxon>Dikarya</taxon>
        <taxon>Basidiomycota</taxon>
        <taxon>Agaricomycotina</taxon>
        <taxon>Agaricomycetes</taxon>
        <taxon>Polyporales</taxon>
        <taxon>Meruliaceae</taxon>
        <taxon>Phlebia</taxon>
    </lineage>
</organism>
<keyword evidence="2" id="KW-1185">Reference proteome</keyword>